<dbReference type="Pfam" id="PF00804">
    <property type="entry name" value="Syntaxin"/>
    <property type="match status" value="1"/>
</dbReference>
<dbReference type="SUPFAM" id="SSF47661">
    <property type="entry name" value="t-snare proteins"/>
    <property type="match status" value="1"/>
</dbReference>
<keyword evidence="3" id="KW-1133">Transmembrane helix</keyword>
<dbReference type="GO" id="GO:0005484">
    <property type="term" value="F:SNAP receptor activity"/>
    <property type="evidence" value="ECO:0007669"/>
    <property type="project" value="TreeGrafter"/>
</dbReference>
<dbReference type="GO" id="GO:0048278">
    <property type="term" value="P:vesicle docking"/>
    <property type="evidence" value="ECO:0007669"/>
    <property type="project" value="TreeGrafter"/>
</dbReference>
<feature type="transmembrane region" description="Helical" evidence="3">
    <location>
        <begin position="293"/>
        <end position="315"/>
    </location>
</feature>
<feature type="domain" description="T-SNARE coiled-coil homology" evidence="4">
    <location>
        <begin position="219"/>
        <end position="281"/>
    </location>
</feature>
<evidence type="ECO:0000256" key="2">
    <source>
        <dbReference type="SAM" id="MobiDB-lite"/>
    </source>
</evidence>
<dbReference type="PANTHER" id="PTHR19957:SF380">
    <property type="entry name" value="SYNTAXIN FAMILY PROTEIN"/>
    <property type="match status" value="1"/>
</dbReference>
<dbReference type="InterPro" id="IPR000727">
    <property type="entry name" value="T_SNARE_dom"/>
</dbReference>
<comment type="similarity">
    <text evidence="1">Belongs to the syntaxin family.</text>
</comment>
<dbReference type="AlphaFoldDB" id="A0A517KZZ3"/>
<keyword evidence="3" id="KW-0472">Membrane</keyword>
<proteinExistence type="inferred from homology"/>
<organism evidence="5 6">
    <name type="scientific">Venturia effusa</name>
    <dbReference type="NCBI Taxonomy" id="50376"/>
    <lineage>
        <taxon>Eukaryota</taxon>
        <taxon>Fungi</taxon>
        <taxon>Dikarya</taxon>
        <taxon>Ascomycota</taxon>
        <taxon>Pezizomycotina</taxon>
        <taxon>Dothideomycetes</taxon>
        <taxon>Pleosporomycetidae</taxon>
        <taxon>Venturiales</taxon>
        <taxon>Venturiaceae</taxon>
        <taxon>Venturia</taxon>
    </lineage>
</organism>
<dbReference type="CDD" id="cd15849">
    <property type="entry name" value="SNARE_Sso1"/>
    <property type="match status" value="1"/>
</dbReference>
<dbReference type="PROSITE" id="PS50192">
    <property type="entry name" value="T_SNARE"/>
    <property type="match status" value="1"/>
</dbReference>
<evidence type="ECO:0000256" key="3">
    <source>
        <dbReference type="SAM" id="Phobius"/>
    </source>
</evidence>
<dbReference type="GO" id="GO:0006906">
    <property type="term" value="P:vesicle fusion"/>
    <property type="evidence" value="ECO:0007669"/>
    <property type="project" value="TreeGrafter"/>
</dbReference>
<feature type="compositionally biased region" description="Gly residues" evidence="2">
    <location>
        <begin position="1"/>
        <end position="13"/>
    </location>
</feature>
<dbReference type="Proteomes" id="UP000316270">
    <property type="component" value="Chromosome 2"/>
</dbReference>
<dbReference type="Pfam" id="PF05739">
    <property type="entry name" value="SNARE"/>
    <property type="match status" value="1"/>
</dbReference>
<keyword evidence="3" id="KW-0812">Transmembrane</keyword>
<dbReference type="GO" id="GO:0012505">
    <property type="term" value="C:endomembrane system"/>
    <property type="evidence" value="ECO:0007669"/>
    <property type="project" value="TreeGrafter"/>
</dbReference>
<dbReference type="SMART" id="SM00397">
    <property type="entry name" value="t_SNARE"/>
    <property type="match status" value="1"/>
</dbReference>
<dbReference type="GO" id="GO:0000149">
    <property type="term" value="F:SNARE binding"/>
    <property type="evidence" value="ECO:0007669"/>
    <property type="project" value="TreeGrafter"/>
</dbReference>
<dbReference type="STRING" id="50376.A0A517KZZ3"/>
<reference evidence="5 6" key="1">
    <citation type="submission" date="2019-07" db="EMBL/GenBank/DDBJ databases">
        <title>Finished genome of Venturia effusa.</title>
        <authorList>
            <person name="Young C.A."/>
            <person name="Cox M.P."/>
            <person name="Ganley A.R.D."/>
            <person name="David W.J."/>
        </authorList>
    </citation>
    <scope>NUCLEOTIDE SEQUENCE [LARGE SCALE GENOMIC DNA]</scope>
    <source>
        <strain evidence="6">albino</strain>
    </source>
</reference>
<name>A0A517KZZ3_9PEZI</name>
<protein>
    <recommendedName>
        <fullName evidence="4">t-SNARE coiled-coil homology domain-containing protein</fullName>
    </recommendedName>
</protein>
<sequence length="357" mass="39560">MQQYGGYNGGGYGQQQNPYNQNTYGDGGRGYDGQSPPQGRYGGAPEPEVEMQSYNGAQGGYSGGRNDGADILDQCRAIDKAVDDLESQLLDLQGLHSRVLNDRASNAEVDRRNAEIMAAYRNLGDKLKKVKSNRESGSPRNAPQVGRVDRKLKKAINDYQRIESDFRKQMQEQQARQYRIVRPDATEAEVQDAVEDPNAQIFQQALLSSNRQGQSQSALNAVRQRHDEIQRIEQTIMQLAELFQDLDVLVTEQEPLIQNIEQKGEEIHENVQQANVELSHGVKSARGARKKKWICFFICLAVLVVIAVAVAIYVVTRPKPAAAAANNPTPTATAAAAARMVRRYLLEAQSPQASYNS</sequence>
<accession>A0A517KZZ3</accession>
<evidence type="ECO:0000313" key="5">
    <source>
        <dbReference type="EMBL" id="QDS68953.1"/>
    </source>
</evidence>
<dbReference type="GO" id="GO:0006887">
    <property type="term" value="P:exocytosis"/>
    <property type="evidence" value="ECO:0007669"/>
    <property type="project" value="TreeGrafter"/>
</dbReference>
<dbReference type="PANTHER" id="PTHR19957">
    <property type="entry name" value="SYNTAXIN"/>
    <property type="match status" value="1"/>
</dbReference>
<dbReference type="GO" id="GO:0005886">
    <property type="term" value="C:plasma membrane"/>
    <property type="evidence" value="ECO:0007669"/>
    <property type="project" value="TreeGrafter"/>
</dbReference>
<dbReference type="GO" id="GO:0006886">
    <property type="term" value="P:intracellular protein transport"/>
    <property type="evidence" value="ECO:0007669"/>
    <property type="project" value="TreeGrafter"/>
</dbReference>
<dbReference type="GO" id="GO:0031201">
    <property type="term" value="C:SNARE complex"/>
    <property type="evidence" value="ECO:0007669"/>
    <property type="project" value="TreeGrafter"/>
</dbReference>
<dbReference type="EMBL" id="CP042186">
    <property type="protein sequence ID" value="QDS68953.1"/>
    <property type="molecule type" value="Genomic_DNA"/>
</dbReference>
<dbReference type="InterPro" id="IPR006011">
    <property type="entry name" value="Syntaxin_N"/>
</dbReference>
<evidence type="ECO:0000256" key="1">
    <source>
        <dbReference type="ARBA" id="ARBA00009063"/>
    </source>
</evidence>
<dbReference type="InterPro" id="IPR010989">
    <property type="entry name" value="SNARE"/>
</dbReference>
<evidence type="ECO:0000313" key="6">
    <source>
        <dbReference type="Proteomes" id="UP000316270"/>
    </source>
</evidence>
<keyword evidence="6" id="KW-1185">Reference proteome</keyword>
<dbReference type="Gene3D" id="1.20.58.70">
    <property type="match status" value="1"/>
</dbReference>
<evidence type="ECO:0000259" key="4">
    <source>
        <dbReference type="PROSITE" id="PS50192"/>
    </source>
</evidence>
<feature type="region of interest" description="Disordered" evidence="2">
    <location>
        <begin position="1"/>
        <end position="62"/>
    </location>
</feature>
<gene>
    <name evidence="5" type="ORF">FKW77_008706</name>
</gene>
<dbReference type="OrthoDB" id="10255013at2759"/>
<dbReference type="InterPro" id="IPR045242">
    <property type="entry name" value="Syntaxin"/>
</dbReference>